<dbReference type="GO" id="GO:0045454">
    <property type="term" value="P:cell redox homeostasis"/>
    <property type="evidence" value="ECO:0000318"/>
    <property type="project" value="GO_Central"/>
</dbReference>
<evidence type="ECO:0000256" key="10">
    <source>
        <dbReference type="ARBA" id="ARBA00023157"/>
    </source>
</evidence>
<keyword evidence="11" id="KW-0676">Redox-active center</keyword>
<dbReference type="PANTHER" id="PTHR42801:SF4">
    <property type="entry name" value="AHPC_TSA FAMILY PROTEIN"/>
    <property type="match status" value="1"/>
</dbReference>
<evidence type="ECO:0000256" key="11">
    <source>
        <dbReference type="ARBA" id="ARBA00023284"/>
    </source>
</evidence>
<dbReference type="Proteomes" id="UP000813463">
    <property type="component" value="Chromosome 2"/>
</dbReference>
<dbReference type="GO" id="GO:0008379">
    <property type="term" value="F:thioredoxin peroxidase activity"/>
    <property type="evidence" value="ECO:0000318"/>
    <property type="project" value="GO_Central"/>
</dbReference>
<evidence type="ECO:0000256" key="1">
    <source>
        <dbReference type="ARBA" id="ARBA00004456"/>
    </source>
</evidence>
<dbReference type="KEGG" id="soe:110791943"/>
<evidence type="ECO:0000256" key="8">
    <source>
        <dbReference type="ARBA" id="ARBA00023002"/>
    </source>
</evidence>
<reference evidence="19" key="2">
    <citation type="submission" date="2025-08" db="UniProtKB">
        <authorList>
            <consortium name="RefSeq"/>
        </authorList>
    </citation>
    <scope>IDENTIFICATION</scope>
    <source>
        <tissue evidence="19">Leaf</tissue>
    </source>
</reference>
<evidence type="ECO:0000256" key="2">
    <source>
        <dbReference type="ARBA" id="ARBA00013017"/>
    </source>
</evidence>
<evidence type="ECO:0000313" key="19">
    <source>
        <dbReference type="RefSeq" id="XP_021852404.1"/>
    </source>
</evidence>
<reference evidence="18" key="1">
    <citation type="journal article" date="2021" name="Nat. Commun.">
        <title>Genomic analyses provide insights into spinach domestication and the genetic basis of agronomic traits.</title>
        <authorList>
            <person name="Cai X."/>
            <person name="Sun X."/>
            <person name="Xu C."/>
            <person name="Sun H."/>
            <person name="Wang X."/>
            <person name="Ge C."/>
            <person name="Zhang Z."/>
            <person name="Wang Q."/>
            <person name="Fei Z."/>
            <person name="Jiao C."/>
            <person name="Wang Q."/>
        </authorList>
    </citation>
    <scope>NUCLEOTIDE SEQUENCE [LARGE SCALE GENOMIC DNA]</scope>
    <source>
        <strain evidence="18">cv. Varoflay</strain>
    </source>
</reference>
<evidence type="ECO:0000256" key="6">
    <source>
        <dbReference type="ARBA" id="ARBA00022862"/>
    </source>
</evidence>
<dbReference type="Gene3D" id="3.40.30.10">
    <property type="entry name" value="Glutaredoxin"/>
    <property type="match status" value="1"/>
</dbReference>
<dbReference type="GeneID" id="110791943"/>
<dbReference type="CDD" id="cd03017">
    <property type="entry name" value="PRX_BCP"/>
    <property type="match status" value="1"/>
</dbReference>
<dbReference type="GO" id="GO:0005737">
    <property type="term" value="C:cytoplasm"/>
    <property type="evidence" value="ECO:0000318"/>
    <property type="project" value="GO_Central"/>
</dbReference>
<dbReference type="SUPFAM" id="SSF52833">
    <property type="entry name" value="Thioredoxin-like"/>
    <property type="match status" value="1"/>
</dbReference>
<keyword evidence="10" id="KW-1015">Disulfide bond</keyword>
<keyword evidence="5" id="KW-0934">Plastid</keyword>
<feature type="domain" description="Thioredoxin" evidence="17">
    <location>
        <begin position="69"/>
        <end position="216"/>
    </location>
</feature>
<dbReference type="GO" id="GO:0009535">
    <property type="term" value="C:chloroplast thylakoid membrane"/>
    <property type="evidence" value="ECO:0000318"/>
    <property type="project" value="GO_Central"/>
</dbReference>
<evidence type="ECO:0000256" key="15">
    <source>
        <dbReference type="ARBA" id="ARBA00042163"/>
    </source>
</evidence>
<keyword evidence="9" id="KW-0793">Thylakoid</keyword>
<dbReference type="PROSITE" id="PS51352">
    <property type="entry name" value="THIOREDOXIN_2"/>
    <property type="match status" value="1"/>
</dbReference>
<evidence type="ECO:0000256" key="12">
    <source>
        <dbReference type="ARBA" id="ARBA00032824"/>
    </source>
</evidence>
<dbReference type="GO" id="GO:0034599">
    <property type="term" value="P:cellular response to oxidative stress"/>
    <property type="evidence" value="ECO:0000318"/>
    <property type="project" value="GO_Central"/>
</dbReference>
<evidence type="ECO:0000313" key="18">
    <source>
        <dbReference type="Proteomes" id="UP000813463"/>
    </source>
</evidence>
<gene>
    <name evidence="19" type="primary">LOC110791943</name>
</gene>
<evidence type="ECO:0000256" key="14">
    <source>
        <dbReference type="ARBA" id="ARBA00039701"/>
    </source>
</evidence>
<keyword evidence="4" id="KW-0575">Peroxidase</keyword>
<keyword evidence="3" id="KW-0150">Chloroplast</keyword>
<dbReference type="GO" id="GO:0009543">
    <property type="term" value="C:chloroplast thylakoid lumen"/>
    <property type="evidence" value="ECO:0007669"/>
    <property type="project" value="UniProtKB-SubCell"/>
</dbReference>
<dbReference type="InterPro" id="IPR050924">
    <property type="entry name" value="Peroxiredoxin_BCP/PrxQ"/>
</dbReference>
<dbReference type="RefSeq" id="XP_021852404.1">
    <property type="nucleotide sequence ID" value="XM_021996712.2"/>
</dbReference>
<dbReference type="InterPro" id="IPR013766">
    <property type="entry name" value="Thioredoxin_domain"/>
</dbReference>
<evidence type="ECO:0000256" key="4">
    <source>
        <dbReference type="ARBA" id="ARBA00022559"/>
    </source>
</evidence>
<name>A0A9R0IN22_SPIOL</name>
<keyword evidence="7" id="KW-0809">Transit peptide</keyword>
<keyword evidence="8" id="KW-0560">Oxidoreductase</keyword>
<proteinExistence type="inferred from homology"/>
<accession>A0A9R0IN22</accession>
<dbReference type="FunFam" id="3.40.30.10:FF:000122">
    <property type="entry name" value="Peroxiredoxin Q chloroplastic"/>
    <property type="match status" value="1"/>
</dbReference>
<evidence type="ECO:0000256" key="16">
    <source>
        <dbReference type="ARBA" id="ARBA00049091"/>
    </source>
</evidence>
<organism evidence="18 19">
    <name type="scientific">Spinacia oleracea</name>
    <name type="common">Spinach</name>
    <dbReference type="NCBI Taxonomy" id="3562"/>
    <lineage>
        <taxon>Eukaryota</taxon>
        <taxon>Viridiplantae</taxon>
        <taxon>Streptophyta</taxon>
        <taxon>Embryophyta</taxon>
        <taxon>Tracheophyta</taxon>
        <taxon>Spermatophyta</taxon>
        <taxon>Magnoliopsida</taxon>
        <taxon>eudicotyledons</taxon>
        <taxon>Gunneridae</taxon>
        <taxon>Pentapetalae</taxon>
        <taxon>Caryophyllales</taxon>
        <taxon>Chenopodiaceae</taxon>
        <taxon>Chenopodioideae</taxon>
        <taxon>Anserineae</taxon>
        <taxon>Spinacia</taxon>
    </lineage>
</organism>
<sequence length="216" mass="23910">MASLSLPKHSLISTLPTQTQTRKPISSQNLCILSNATQSQFCGLKLSHTSPLSSPFTSRSSKLSVIAKVKEGTLAPAFSLKDQDGRNVSLSKFKGKPVVVYFYPADESPGCTKQACSFRDSYEKFKKAGAEVIGISVNDPSSHKAFKEKYRLPYTLLSDEDNSVRKEWGIPSDLFGALPGRQTYVLDKNGVVQLVYNNQFQPEKHINETLKFLESL</sequence>
<dbReference type="OrthoDB" id="338622at2759"/>
<dbReference type="InterPro" id="IPR000866">
    <property type="entry name" value="AhpC/TSA"/>
</dbReference>
<dbReference type="AlphaFoldDB" id="A0A9R0IN22"/>
<dbReference type="InterPro" id="IPR036249">
    <property type="entry name" value="Thioredoxin-like_sf"/>
</dbReference>
<evidence type="ECO:0000259" key="17">
    <source>
        <dbReference type="PROSITE" id="PS51352"/>
    </source>
</evidence>
<dbReference type="PANTHER" id="PTHR42801">
    <property type="entry name" value="THIOREDOXIN-DEPENDENT PEROXIDE REDUCTASE"/>
    <property type="match status" value="1"/>
</dbReference>
<comment type="catalytic activity">
    <reaction evidence="16">
        <text>a hydroperoxide + [thioredoxin]-dithiol = an alcohol + [thioredoxin]-disulfide + H2O</text>
        <dbReference type="Rhea" id="RHEA:62620"/>
        <dbReference type="Rhea" id="RHEA-COMP:10698"/>
        <dbReference type="Rhea" id="RHEA-COMP:10700"/>
        <dbReference type="ChEBI" id="CHEBI:15377"/>
        <dbReference type="ChEBI" id="CHEBI:29950"/>
        <dbReference type="ChEBI" id="CHEBI:30879"/>
        <dbReference type="ChEBI" id="CHEBI:35924"/>
        <dbReference type="ChEBI" id="CHEBI:50058"/>
        <dbReference type="EC" id="1.11.1.24"/>
    </reaction>
</comment>
<evidence type="ECO:0000256" key="5">
    <source>
        <dbReference type="ARBA" id="ARBA00022640"/>
    </source>
</evidence>
<keyword evidence="6" id="KW-0049">Antioxidant</keyword>
<evidence type="ECO:0000256" key="13">
    <source>
        <dbReference type="ARBA" id="ARBA00038489"/>
    </source>
</evidence>
<comment type="subcellular location">
    <subcellularLocation>
        <location evidence="1">Plastid</location>
        <location evidence="1">Chloroplast thylakoid lumen</location>
    </subcellularLocation>
</comment>
<evidence type="ECO:0000256" key="3">
    <source>
        <dbReference type="ARBA" id="ARBA00022528"/>
    </source>
</evidence>
<dbReference type="EC" id="1.11.1.24" evidence="2"/>
<dbReference type="Pfam" id="PF00578">
    <property type="entry name" value="AhpC-TSA"/>
    <property type="match status" value="1"/>
</dbReference>
<comment type="similarity">
    <text evidence="13">Belongs to the peroxiredoxin family. BCP/PrxQ subfamily.</text>
</comment>
<evidence type="ECO:0000256" key="9">
    <source>
        <dbReference type="ARBA" id="ARBA00023078"/>
    </source>
</evidence>
<protein>
    <recommendedName>
        <fullName evidence="14">Peroxiredoxin Q, chloroplastic</fullName>
        <ecNumber evidence="2">1.11.1.24</ecNumber>
    </recommendedName>
    <alternativeName>
        <fullName evidence="12">Thioredoxin peroxidase</fullName>
    </alternativeName>
    <alternativeName>
        <fullName evidence="15">Thioredoxin-dependent peroxiredoxin Q</fullName>
    </alternativeName>
</protein>
<keyword evidence="18" id="KW-1185">Reference proteome</keyword>
<evidence type="ECO:0000256" key="7">
    <source>
        <dbReference type="ARBA" id="ARBA00022946"/>
    </source>
</evidence>